<dbReference type="EMBL" id="JAINUG010000074">
    <property type="protein sequence ID" value="KAJ8400841.1"/>
    <property type="molecule type" value="Genomic_DNA"/>
</dbReference>
<dbReference type="Proteomes" id="UP001221898">
    <property type="component" value="Unassembled WGS sequence"/>
</dbReference>
<feature type="region of interest" description="Disordered" evidence="1">
    <location>
        <begin position="128"/>
        <end position="159"/>
    </location>
</feature>
<keyword evidence="3" id="KW-1185">Reference proteome</keyword>
<feature type="region of interest" description="Disordered" evidence="1">
    <location>
        <begin position="333"/>
        <end position="359"/>
    </location>
</feature>
<name>A0AAD7WKZ0_9TELE</name>
<sequence>MHRGAPSHRPVCVTVARRPSSSSARRSRSHREPLVPPDPADPENKLAPRRSPRHKGAVFPPRWAMLPFTPTQFTQTPPPSAAGRPVPLRRALACVLPGGTEHATSSSTPASLPVWLGEDLSRAPAMTLPRKAGSRSETRPGAGVSRSKPKWPRRAAGPWYTHPEGQLALREANLSSHFPSRDSWGGGYKLSAVPARPVPDRCMRKTTTLLRPPALKRDRRGMHDYPTSLGHSGVEYHRSYPNSLGHSRVEYVFWRWDWRGGGSGLRPAWQRRASRSQASADSDCGVHVCPTPTPPPSPKAPFVRPSVRVVNAHRGYGRERRFERSALREAGLPTPLFAATGSRRITPVTPNHSGPSTPP</sequence>
<evidence type="ECO:0000313" key="2">
    <source>
        <dbReference type="EMBL" id="KAJ8400841.1"/>
    </source>
</evidence>
<gene>
    <name evidence="2" type="ORF">AAFF_G00391950</name>
</gene>
<comment type="caution">
    <text evidence="2">The sequence shown here is derived from an EMBL/GenBank/DDBJ whole genome shotgun (WGS) entry which is preliminary data.</text>
</comment>
<evidence type="ECO:0000313" key="3">
    <source>
        <dbReference type="Proteomes" id="UP001221898"/>
    </source>
</evidence>
<proteinExistence type="predicted"/>
<reference evidence="2" key="1">
    <citation type="journal article" date="2023" name="Science">
        <title>Genome structures resolve the early diversification of teleost fishes.</title>
        <authorList>
            <person name="Parey E."/>
            <person name="Louis A."/>
            <person name="Montfort J."/>
            <person name="Bouchez O."/>
            <person name="Roques C."/>
            <person name="Iampietro C."/>
            <person name="Lluch J."/>
            <person name="Castinel A."/>
            <person name="Donnadieu C."/>
            <person name="Desvignes T."/>
            <person name="Floi Bucao C."/>
            <person name="Jouanno E."/>
            <person name="Wen M."/>
            <person name="Mejri S."/>
            <person name="Dirks R."/>
            <person name="Jansen H."/>
            <person name="Henkel C."/>
            <person name="Chen W.J."/>
            <person name="Zahm M."/>
            <person name="Cabau C."/>
            <person name="Klopp C."/>
            <person name="Thompson A.W."/>
            <person name="Robinson-Rechavi M."/>
            <person name="Braasch I."/>
            <person name="Lecointre G."/>
            <person name="Bobe J."/>
            <person name="Postlethwait J.H."/>
            <person name="Berthelot C."/>
            <person name="Roest Crollius H."/>
            <person name="Guiguen Y."/>
        </authorList>
    </citation>
    <scope>NUCLEOTIDE SEQUENCE</scope>
    <source>
        <strain evidence="2">NC1722</strain>
    </source>
</reference>
<accession>A0AAD7WKZ0</accession>
<feature type="compositionally biased region" description="Polar residues" evidence="1">
    <location>
        <begin position="348"/>
        <end position="359"/>
    </location>
</feature>
<feature type="compositionally biased region" description="Basic residues" evidence="1">
    <location>
        <begin position="47"/>
        <end position="56"/>
    </location>
</feature>
<evidence type="ECO:0000256" key="1">
    <source>
        <dbReference type="SAM" id="MobiDB-lite"/>
    </source>
</evidence>
<feature type="region of interest" description="Disordered" evidence="1">
    <location>
        <begin position="1"/>
        <end position="61"/>
    </location>
</feature>
<dbReference type="AlphaFoldDB" id="A0AAD7WKZ0"/>
<organism evidence="2 3">
    <name type="scientific">Aldrovandia affinis</name>
    <dbReference type="NCBI Taxonomy" id="143900"/>
    <lineage>
        <taxon>Eukaryota</taxon>
        <taxon>Metazoa</taxon>
        <taxon>Chordata</taxon>
        <taxon>Craniata</taxon>
        <taxon>Vertebrata</taxon>
        <taxon>Euteleostomi</taxon>
        <taxon>Actinopterygii</taxon>
        <taxon>Neopterygii</taxon>
        <taxon>Teleostei</taxon>
        <taxon>Notacanthiformes</taxon>
        <taxon>Halosauridae</taxon>
        <taxon>Aldrovandia</taxon>
    </lineage>
</organism>
<protein>
    <submittedName>
        <fullName evidence="2">Uncharacterized protein</fullName>
    </submittedName>
</protein>